<comment type="caution">
    <text evidence="6">The sequence shown here is derived from an EMBL/GenBank/DDBJ whole genome shotgun (WGS) entry which is preliminary data.</text>
</comment>
<dbReference type="InterPro" id="IPR057985">
    <property type="entry name" value="TPR_PSMD3_N"/>
</dbReference>
<dbReference type="Proteomes" id="UP000324800">
    <property type="component" value="Unassembled WGS sequence"/>
</dbReference>
<feature type="coiled-coil region" evidence="3">
    <location>
        <begin position="66"/>
        <end position="98"/>
    </location>
</feature>
<dbReference type="PROSITE" id="PS50250">
    <property type="entry name" value="PCI"/>
    <property type="match status" value="1"/>
</dbReference>
<dbReference type="OrthoDB" id="1713558at2759"/>
<protein>
    <submittedName>
        <fullName evidence="6">Putative 26S proteasome non-ATPase regulatory subunit 3</fullName>
    </submittedName>
</protein>
<feature type="compositionally biased region" description="Basic and acidic residues" evidence="4">
    <location>
        <begin position="501"/>
        <end position="514"/>
    </location>
</feature>
<dbReference type="PANTHER" id="PTHR10758">
    <property type="entry name" value="26S PROTEASOME NON-ATPASE REGULATORY SUBUNIT 3/COP9 SIGNALOSOME COMPLEX SUBUNIT 3"/>
    <property type="match status" value="1"/>
</dbReference>
<feature type="coiled-coil region" evidence="3">
    <location>
        <begin position="282"/>
        <end position="309"/>
    </location>
</feature>
<evidence type="ECO:0000256" key="2">
    <source>
        <dbReference type="ARBA" id="ARBA00022942"/>
    </source>
</evidence>
<dbReference type="AlphaFoldDB" id="A0A5J4VWC9"/>
<dbReference type="SMART" id="SM00753">
    <property type="entry name" value="PAM"/>
    <property type="match status" value="1"/>
</dbReference>
<feature type="domain" description="PCI" evidence="5">
    <location>
        <begin position="278"/>
        <end position="458"/>
    </location>
</feature>
<name>A0A5J4VWC9_9EUKA</name>
<reference evidence="6 7" key="1">
    <citation type="submission" date="2019-03" db="EMBL/GenBank/DDBJ databases">
        <title>Single cell metagenomics reveals metabolic interactions within the superorganism composed of flagellate Streblomastix strix and complex community of Bacteroidetes bacteria on its surface.</title>
        <authorList>
            <person name="Treitli S.C."/>
            <person name="Kolisko M."/>
            <person name="Husnik F."/>
            <person name="Keeling P."/>
            <person name="Hampl V."/>
        </authorList>
    </citation>
    <scope>NUCLEOTIDE SEQUENCE [LARGE SCALE GENOMIC DNA]</scope>
    <source>
        <strain evidence="6">ST1C</strain>
    </source>
</reference>
<dbReference type="InterPro" id="IPR000717">
    <property type="entry name" value="PCI_dom"/>
</dbReference>
<dbReference type="SMART" id="SM00088">
    <property type="entry name" value="PINT"/>
    <property type="match status" value="1"/>
</dbReference>
<evidence type="ECO:0000256" key="1">
    <source>
        <dbReference type="ARBA" id="ARBA00007912"/>
    </source>
</evidence>
<dbReference type="GO" id="GO:0030234">
    <property type="term" value="F:enzyme regulator activity"/>
    <property type="evidence" value="ECO:0007669"/>
    <property type="project" value="InterPro"/>
</dbReference>
<dbReference type="GO" id="GO:0042176">
    <property type="term" value="P:regulation of protein catabolic process"/>
    <property type="evidence" value="ECO:0007669"/>
    <property type="project" value="InterPro"/>
</dbReference>
<feature type="region of interest" description="Disordered" evidence="4">
    <location>
        <begin position="99"/>
        <end position="131"/>
    </location>
</feature>
<gene>
    <name evidence="6" type="ORF">EZS28_017670</name>
</gene>
<organism evidence="6 7">
    <name type="scientific">Streblomastix strix</name>
    <dbReference type="NCBI Taxonomy" id="222440"/>
    <lineage>
        <taxon>Eukaryota</taxon>
        <taxon>Metamonada</taxon>
        <taxon>Preaxostyla</taxon>
        <taxon>Oxymonadida</taxon>
        <taxon>Streblomastigidae</taxon>
        <taxon>Streblomastix</taxon>
    </lineage>
</organism>
<evidence type="ECO:0000256" key="3">
    <source>
        <dbReference type="SAM" id="Coils"/>
    </source>
</evidence>
<dbReference type="Pfam" id="PF01399">
    <property type="entry name" value="PCI"/>
    <property type="match status" value="1"/>
</dbReference>
<keyword evidence="3" id="KW-0175">Coiled coil</keyword>
<accession>A0A5J4VWC9</accession>
<feature type="region of interest" description="Disordered" evidence="4">
    <location>
        <begin position="496"/>
        <end position="535"/>
    </location>
</feature>
<dbReference type="InterPro" id="IPR013586">
    <property type="entry name" value="PSMD3_C"/>
</dbReference>
<sequence length="535" mass="61236">MTASAAQLLFAIEYTPLARLIRKCTAFKNNVTLERLAWYASRANINKASRAFLLPLLEFNPVNPLNVDFQKEFDDLEKKEEKLEEKKVEDKKDKEEGKVMIKDVESSDKEKEKEKDKDKDGKKDDKEKEADKKKKPEIVLKPIKYTRGFELESFIRLVSLLVLYKSEKLDKAQTVATDLIARINSLPIEERQVHFEILAKAFFFQYRIHFKKGGIAGVTQQRKFYFDALRAATLINDEQGMSTLTNIILETLLQEESYTEAAQFVVAVKFPNGCSASQQARYLFLTARIDALQGKHQQAEEALQLAANRAPKDALGFHSAVLKLLVTVQMLLGRVPKRTVFLSPNFEQALKPYMEVASALRSGNVAQFDETITARRAEFEKDNLYTMIHRLRLIVVQNGLRRLCHVYGALSFKDIATKLNLSSAEEAEAATSQAIGEGNIRARIVHEEGCMRLMDDEEIFSTTKPEEEMQRRITTCIDIHDRLVKSIRFARVRDWDEEDEELRKAREEQEREFGQLENTSADEGDDFGGEDDNGM</sequence>
<comment type="similarity">
    <text evidence="1">Belongs to the proteasome subunit S3 family.</text>
</comment>
<evidence type="ECO:0000313" key="7">
    <source>
        <dbReference type="Proteomes" id="UP000324800"/>
    </source>
</evidence>
<evidence type="ECO:0000256" key="4">
    <source>
        <dbReference type="SAM" id="MobiDB-lite"/>
    </source>
</evidence>
<dbReference type="Pfam" id="PF25573">
    <property type="entry name" value="TPR_PSMD3_N"/>
    <property type="match status" value="1"/>
</dbReference>
<keyword evidence="2 6" id="KW-0647">Proteasome</keyword>
<dbReference type="EMBL" id="SNRW01004645">
    <property type="protein sequence ID" value="KAA6386802.1"/>
    <property type="molecule type" value="Genomic_DNA"/>
</dbReference>
<dbReference type="PANTHER" id="PTHR10758:SF2">
    <property type="entry name" value="26S PROTEASOME NON-ATPASE REGULATORY SUBUNIT 3"/>
    <property type="match status" value="1"/>
</dbReference>
<proteinExistence type="inferred from homology"/>
<dbReference type="Pfam" id="PF08375">
    <property type="entry name" value="Rpn3_C"/>
    <property type="match status" value="1"/>
</dbReference>
<evidence type="ECO:0000259" key="5">
    <source>
        <dbReference type="PROSITE" id="PS50250"/>
    </source>
</evidence>
<feature type="compositionally biased region" description="Acidic residues" evidence="4">
    <location>
        <begin position="520"/>
        <end position="535"/>
    </location>
</feature>
<evidence type="ECO:0000313" key="6">
    <source>
        <dbReference type="EMBL" id="KAA6386802.1"/>
    </source>
</evidence>
<dbReference type="GO" id="GO:0008541">
    <property type="term" value="C:proteasome regulatory particle, lid subcomplex"/>
    <property type="evidence" value="ECO:0007669"/>
    <property type="project" value="TreeGrafter"/>
</dbReference>
<dbReference type="GO" id="GO:0006511">
    <property type="term" value="P:ubiquitin-dependent protein catabolic process"/>
    <property type="evidence" value="ECO:0007669"/>
    <property type="project" value="TreeGrafter"/>
</dbReference>
<dbReference type="InterPro" id="IPR050756">
    <property type="entry name" value="CSN3"/>
</dbReference>